<name>A0A0A9CFM1_ARUDO</name>
<organism evidence="1">
    <name type="scientific">Arundo donax</name>
    <name type="common">Giant reed</name>
    <name type="synonym">Donax arundinaceus</name>
    <dbReference type="NCBI Taxonomy" id="35708"/>
    <lineage>
        <taxon>Eukaryota</taxon>
        <taxon>Viridiplantae</taxon>
        <taxon>Streptophyta</taxon>
        <taxon>Embryophyta</taxon>
        <taxon>Tracheophyta</taxon>
        <taxon>Spermatophyta</taxon>
        <taxon>Magnoliopsida</taxon>
        <taxon>Liliopsida</taxon>
        <taxon>Poales</taxon>
        <taxon>Poaceae</taxon>
        <taxon>PACMAD clade</taxon>
        <taxon>Arundinoideae</taxon>
        <taxon>Arundineae</taxon>
        <taxon>Arundo</taxon>
    </lineage>
</organism>
<proteinExistence type="predicted"/>
<dbReference type="AlphaFoldDB" id="A0A0A9CFM1"/>
<reference evidence="1" key="1">
    <citation type="submission" date="2014-09" db="EMBL/GenBank/DDBJ databases">
        <authorList>
            <person name="Magalhaes I.L.F."/>
            <person name="Oliveira U."/>
            <person name="Santos F.R."/>
            <person name="Vidigal T.H.D.A."/>
            <person name="Brescovit A.D."/>
            <person name="Santos A.J."/>
        </authorList>
    </citation>
    <scope>NUCLEOTIDE SEQUENCE</scope>
    <source>
        <tissue evidence="1">Shoot tissue taken approximately 20 cm above the soil surface</tissue>
    </source>
</reference>
<protein>
    <submittedName>
        <fullName evidence="1">Uncharacterized protein</fullName>
    </submittedName>
</protein>
<evidence type="ECO:0000313" key="1">
    <source>
        <dbReference type="EMBL" id="JAD72160.1"/>
    </source>
</evidence>
<reference evidence="1" key="2">
    <citation type="journal article" date="2015" name="Data Brief">
        <title>Shoot transcriptome of the giant reed, Arundo donax.</title>
        <authorList>
            <person name="Barrero R.A."/>
            <person name="Guerrero F.D."/>
            <person name="Moolhuijzen P."/>
            <person name="Goolsby J.A."/>
            <person name="Tidwell J."/>
            <person name="Bellgard S.E."/>
            <person name="Bellgard M.I."/>
        </authorList>
    </citation>
    <scope>NUCLEOTIDE SEQUENCE</scope>
    <source>
        <tissue evidence="1">Shoot tissue taken approximately 20 cm above the soil surface</tissue>
    </source>
</reference>
<dbReference type="EMBL" id="GBRH01225735">
    <property type="protein sequence ID" value="JAD72160.1"/>
    <property type="molecule type" value="Transcribed_RNA"/>
</dbReference>
<accession>A0A0A9CFM1</accession>
<sequence>MEIDCPRCLLEAMPCPKSHIFLNWGVDNSPGSLMILPVSSFFLFSV</sequence>